<evidence type="ECO:0000313" key="7">
    <source>
        <dbReference type="EMBL" id="SUZ55278.1"/>
    </source>
</evidence>
<reference evidence="7" key="1">
    <citation type="submission" date="2018-05" db="EMBL/GenBank/DDBJ databases">
        <authorList>
            <person name="Lanie J.A."/>
            <person name="Ng W.-L."/>
            <person name="Kazmierczak K.M."/>
            <person name="Andrzejewski T.M."/>
            <person name="Davidsen T.M."/>
            <person name="Wayne K.J."/>
            <person name="Tettelin H."/>
            <person name="Glass J.I."/>
            <person name="Rusch D."/>
            <person name="Podicherti R."/>
            <person name="Tsui H.-C.T."/>
            <person name="Winkler M.E."/>
        </authorList>
    </citation>
    <scope>NUCLEOTIDE SEQUENCE</scope>
</reference>
<dbReference type="GO" id="GO:0006520">
    <property type="term" value="P:amino acid metabolic process"/>
    <property type="evidence" value="ECO:0007669"/>
    <property type="project" value="InterPro"/>
</dbReference>
<protein>
    <recommendedName>
        <fullName evidence="6">Aminotransferase class I/classII large domain-containing protein</fullName>
    </recommendedName>
</protein>
<evidence type="ECO:0000256" key="4">
    <source>
        <dbReference type="ARBA" id="ARBA00022679"/>
    </source>
</evidence>
<name>A0A381NN90_9ZZZZ</name>
<proteinExistence type="inferred from homology"/>
<dbReference type="PANTHER" id="PTHR46383:SF1">
    <property type="entry name" value="ASPARTATE AMINOTRANSFERASE"/>
    <property type="match status" value="1"/>
</dbReference>
<feature type="domain" description="Aminotransferase class I/classII large" evidence="6">
    <location>
        <begin position="34"/>
        <end position="373"/>
    </location>
</feature>
<gene>
    <name evidence="7" type="ORF">METZ01_LOCUS8132</name>
</gene>
<dbReference type="InterPro" id="IPR015424">
    <property type="entry name" value="PyrdxlP-dep_Trfase"/>
</dbReference>
<evidence type="ECO:0000256" key="2">
    <source>
        <dbReference type="ARBA" id="ARBA00007441"/>
    </source>
</evidence>
<dbReference type="Gene3D" id="3.40.640.10">
    <property type="entry name" value="Type I PLP-dependent aspartate aminotransferase-like (Major domain)"/>
    <property type="match status" value="1"/>
</dbReference>
<dbReference type="GO" id="GO:0030170">
    <property type="term" value="F:pyridoxal phosphate binding"/>
    <property type="evidence" value="ECO:0007669"/>
    <property type="project" value="InterPro"/>
</dbReference>
<dbReference type="InterPro" id="IPR004839">
    <property type="entry name" value="Aminotransferase_I/II_large"/>
</dbReference>
<evidence type="ECO:0000256" key="1">
    <source>
        <dbReference type="ARBA" id="ARBA00001933"/>
    </source>
</evidence>
<keyword evidence="5" id="KW-0663">Pyridoxal phosphate</keyword>
<comment type="cofactor">
    <cofactor evidence="1">
        <name>pyridoxal 5'-phosphate</name>
        <dbReference type="ChEBI" id="CHEBI:597326"/>
    </cofactor>
</comment>
<keyword evidence="4" id="KW-0808">Transferase</keyword>
<dbReference type="Pfam" id="PF00155">
    <property type="entry name" value="Aminotran_1_2"/>
    <property type="match status" value="1"/>
</dbReference>
<dbReference type="InterPro" id="IPR004838">
    <property type="entry name" value="NHTrfase_class1_PyrdxlP-BS"/>
</dbReference>
<dbReference type="SUPFAM" id="SSF53383">
    <property type="entry name" value="PLP-dependent transferases"/>
    <property type="match status" value="1"/>
</dbReference>
<dbReference type="NCBIfam" id="NF004870">
    <property type="entry name" value="PRK06225.1"/>
    <property type="match status" value="1"/>
</dbReference>
<dbReference type="EMBL" id="UINC01000437">
    <property type="protein sequence ID" value="SUZ55278.1"/>
    <property type="molecule type" value="Genomic_DNA"/>
</dbReference>
<comment type="similarity">
    <text evidence="2">Belongs to the class-I pyridoxal-phosphate-dependent aminotransferase family.</text>
</comment>
<accession>A0A381NN90</accession>
<dbReference type="CDD" id="cd00609">
    <property type="entry name" value="AAT_like"/>
    <property type="match status" value="1"/>
</dbReference>
<keyword evidence="3" id="KW-0032">Aminotransferase</keyword>
<sequence length="385" mass="42662">MKPDPSRAGRTFNEGVTRRDAMSKAFAYAHNRDDIVWMAQNTNHLPTHPAIEQAIRGSTASHEYNKYPLAKGLPRLRELILEDLGLPDAGMHITNGGTEALYCLMRYLQPPGSRMITSDPSYFIIHKFAKLGGAECTDLPIYGGSCRFDLEAVRAAITPETKSILLIDPLNPLGSTYPRDEVRALCELATEHDLWIIDDITYRDFAPEHTLATEFAPERTIIAYSVSKNCGLAGLRVGALVGPQEFIDDIAGHMVSDLGISIVGQRAAIAALETKPEWLPRNVETCRHNQTIIKAAVDQVEGAYLPVYPSAASMMVIDIAECDVSPQAVQDALLYDHQVFVRAGNYVSERFGDRFVRVSFSLPTSEVEQFAKHFPHVMERLCNST</sequence>
<dbReference type="GO" id="GO:0008483">
    <property type="term" value="F:transaminase activity"/>
    <property type="evidence" value="ECO:0007669"/>
    <property type="project" value="UniProtKB-KW"/>
</dbReference>
<dbReference type="PROSITE" id="PS00105">
    <property type="entry name" value="AA_TRANSFER_CLASS_1"/>
    <property type="match status" value="1"/>
</dbReference>
<dbReference type="PANTHER" id="PTHR46383">
    <property type="entry name" value="ASPARTATE AMINOTRANSFERASE"/>
    <property type="match status" value="1"/>
</dbReference>
<dbReference type="InterPro" id="IPR015421">
    <property type="entry name" value="PyrdxlP-dep_Trfase_major"/>
</dbReference>
<evidence type="ECO:0000256" key="5">
    <source>
        <dbReference type="ARBA" id="ARBA00022898"/>
    </source>
</evidence>
<dbReference type="InterPro" id="IPR050596">
    <property type="entry name" value="AspAT/PAT-like"/>
</dbReference>
<dbReference type="AlphaFoldDB" id="A0A381NN90"/>
<evidence type="ECO:0000259" key="6">
    <source>
        <dbReference type="Pfam" id="PF00155"/>
    </source>
</evidence>
<organism evidence="7">
    <name type="scientific">marine metagenome</name>
    <dbReference type="NCBI Taxonomy" id="408172"/>
    <lineage>
        <taxon>unclassified sequences</taxon>
        <taxon>metagenomes</taxon>
        <taxon>ecological metagenomes</taxon>
    </lineage>
</organism>
<evidence type="ECO:0000256" key="3">
    <source>
        <dbReference type="ARBA" id="ARBA00022576"/>
    </source>
</evidence>